<accession>A0A7J6ENW6</accession>
<keyword evidence="2" id="KW-0863">Zinc-finger</keyword>
<feature type="domain" description="Myb-like" evidence="5">
    <location>
        <begin position="452"/>
        <end position="513"/>
    </location>
</feature>
<dbReference type="AlphaFoldDB" id="A0A7J6ENW6"/>
<dbReference type="GO" id="GO:0008270">
    <property type="term" value="F:zinc ion binding"/>
    <property type="evidence" value="ECO:0007669"/>
    <property type="project" value="UniProtKB-KW"/>
</dbReference>
<feature type="compositionally biased region" description="Acidic residues" evidence="4">
    <location>
        <begin position="297"/>
        <end position="308"/>
    </location>
</feature>
<evidence type="ECO:0000313" key="6">
    <source>
        <dbReference type="EMBL" id="KAF4360041.1"/>
    </source>
</evidence>
<feature type="region of interest" description="Disordered" evidence="4">
    <location>
        <begin position="369"/>
        <end position="393"/>
    </location>
</feature>
<dbReference type="Gene3D" id="1.10.246.220">
    <property type="match status" value="1"/>
</dbReference>
<feature type="compositionally biased region" description="Polar residues" evidence="4">
    <location>
        <begin position="286"/>
        <end position="296"/>
    </location>
</feature>
<gene>
    <name evidence="7" type="ORF">F8388_021332</name>
    <name evidence="6" type="ORF">G4B88_025802</name>
</gene>
<evidence type="ECO:0000313" key="9">
    <source>
        <dbReference type="Proteomes" id="UP000583929"/>
    </source>
</evidence>
<feature type="compositionally biased region" description="Basic residues" evidence="4">
    <location>
        <begin position="383"/>
        <end position="392"/>
    </location>
</feature>
<feature type="compositionally biased region" description="Basic and acidic residues" evidence="4">
    <location>
        <begin position="310"/>
        <end position="322"/>
    </location>
</feature>
<keyword evidence="9" id="KW-1185">Reference proteome</keyword>
<dbReference type="SUPFAM" id="SSF46689">
    <property type="entry name" value="Homeodomain-like"/>
    <property type="match status" value="1"/>
</dbReference>
<sequence>MKTKSHGGKSRPLSTPSCHSPRLPVLTPARFRALPILLNQENGDEKLESTPVIFFCEGDNDDDRGVNSESSPQTVKNGGGMSMMTPQFTGSWSEDSMELDSLEEGETCFRCKGRDKRVRVCSEIGCLIAVHDECMGCEPTFDDLGLFYCPYCKYRRAKAVAVETRKRVMAAKKALLNFLEGRVVGEDKEKEKENECSDTVDRNACDTLPSASNGIHCNNENVPFPNDLEVQSQAVDEKEMDDAQVGCHDQDKLVIEKEIQPSTFVANGADNVGCGEGTAARIDKLQGSSAKDLSNNDGEDGKEEDSGPMDDSKDERIVEENEEREILDTSEIAGEVIIDDADIEKRATKKLLREAKIVEEDEEQILTESSDGIDKSETESRVNRHRRFKQRAGKTVCSENVTLPKRSSPRLWKSVARHKSTTKKNALLFNEKNTTSEKSQQALKLVPTMEFSRKRTRLHWTVEEEEMLRDGVHKFSMMTNIVLPWKKILEYGRLVFDPSRTPVDLKDKWRNLMAKETAPINKN</sequence>
<evidence type="ECO:0000256" key="3">
    <source>
        <dbReference type="ARBA" id="ARBA00022833"/>
    </source>
</evidence>
<dbReference type="Pfam" id="PF00249">
    <property type="entry name" value="Myb_DNA-binding"/>
    <property type="match status" value="1"/>
</dbReference>
<dbReference type="EMBL" id="JAATIP010000060">
    <property type="protein sequence ID" value="KAF4381704.1"/>
    <property type="molecule type" value="Genomic_DNA"/>
</dbReference>
<evidence type="ECO:0000256" key="2">
    <source>
        <dbReference type="ARBA" id="ARBA00022771"/>
    </source>
</evidence>
<feature type="compositionally biased region" description="Polar residues" evidence="4">
    <location>
        <begin position="67"/>
        <end position="76"/>
    </location>
</feature>
<feature type="compositionally biased region" description="Basic and acidic residues" evidence="4">
    <location>
        <begin position="372"/>
        <end position="382"/>
    </location>
</feature>
<dbReference type="SUPFAM" id="SSF57903">
    <property type="entry name" value="FYVE/PHD zinc finger"/>
    <property type="match status" value="1"/>
</dbReference>
<dbReference type="SMART" id="SM00717">
    <property type="entry name" value="SANT"/>
    <property type="match status" value="1"/>
</dbReference>
<name>A0A7J6ENW6_CANSA</name>
<proteinExistence type="predicted"/>
<protein>
    <recommendedName>
        <fullName evidence="5">Myb-like domain-containing protein</fullName>
    </recommendedName>
</protein>
<evidence type="ECO:0000313" key="7">
    <source>
        <dbReference type="EMBL" id="KAF4381704.1"/>
    </source>
</evidence>
<feature type="region of interest" description="Disordered" evidence="4">
    <location>
        <begin position="1"/>
        <end position="24"/>
    </location>
</feature>
<dbReference type="PANTHER" id="PTHR47863">
    <property type="entry name" value="RING/FYVE/PHD ZINC FINGER SUPERFAMILY PROTEIN"/>
    <property type="match status" value="1"/>
</dbReference>
<dbReference type="CDD" id="cd15489">
    <property type="entry name" value="PHD_SF"/>
    <property type="match status" value="1"/>
</dbReference>
<dbReference type="PANTHER" id="PTHR47863:SF5">
    <property type="entry name" value="HOMEODOMAIN-LIKE PROTEIN WITH RING_FYVE_PHD-TYPE ZINC FINGER DOMAIN-CONTAINING PROTEIN-RELATED"/>
    <property type="match status" value="1"/>
</dbReference>
<keyword evidence="1" id="KW-0479">Metal-binding</keyword>
<dbReference type="InterPro" id="IPR009057">
    <property type="entry name" value="Homeodomain-like_sf"/>
</dbReference>
<feature type="region of interest" description="Disordered" evidence="4">
    <location>
        <begin position="285"/>
        <end position="322"/>
    </location>
</feature>
<dbReference type="Proteomes" id="UP000583929">
    <property type="component" value="Unassembled WGS sequence"/>
</dbReference>
<dbReference type="InterPro" id="IPR001005">
    <property type="entry name" value="SANT/Myb"/>
</dbReference>
<dbReference type="InterPro" id="IPR011011">
    <property type="entry name" value="Znf_FYVE_PHD"/>
</dbReference>
<dbReference type="PROSITE" id="PS50090">
    <property type="entry name" value="MYB_LIKE"/>
    <property type="match status" value="1"/>
</dbReference>
<dbReference type="CDD" id="cd11660">
    <property type="entry name" value="SANT_TRF"/>
    <property type="match status" value="1"/>
</dbReference>
<evidence type="ECO:0000256" key="4">
    <source>
        <dbReference type="SAM" id="MobiDB-lite"/>
    </source>
</evidence>
<keyword evidence="3" id="KW-0862">Zinc</keyword>
<feature type="region of interest" description="Disordered" evidence="4">
    <location>
        <begin position="58"/>
        <end position="96"/>
    </location>
</feature>
<evidence type="ECO:0000259" key="5">
    <source>
        <dbReference type="PROSITE" id="PS50090"/>
    </source>
</evidence>
<dbReference type="EMBL" id="JAATIQ010000360">
    <property type="protein sequence ID" value="KAF4360041.1"/>
    <property type="molecule type" value="Genomic_DNA"/>
</dbReference>
<evidence type="ECO:0000313" key="8">
    <source>
        <dbReference type="Proteomes" id="UP000525078"/>
    </source>
</evidence>
<comment type="caution">
    <text evidence="6">The sequence shown here is derived from an EMBL/GenBank/DDBJ whole genome shotgun (WGS) entry which is preliminary data.</text>
</comment>
<reference evidence="8 9" key="1">
    <citation type="journal article" date="2020" name="bioRxiv">
        <title>Sequence and annotation of 42 cannabis genomes reveals extensive copy number variation in cannabinoid synthesis and pathogen resistance genes.</title>
        <authorList>
            <person name="Mckernan K.J."/>
            <person name="Helbert Y."/>
            <person name="Kane L.T."/>
            <person name="Ebling H."/>
            <person name="Zhang L."/>
            <person name="Liu B."/>
            <person name="Eaton Z."/>
            <person name="Mclaughlin S."/>
            <person name="Kingan S."/>
            <person name="Baybayan P."/>
            <person name="Concepcion G."/>
            <person name="Jordan M."/>
            <person name="Riva A."/>
            <person name="Barbazuk W."/>
            <person name="Harkins T."/>
        </authorList>
    </citation>
    <scope>NUCLEOTIDE SEQUENCE [LARGE SCALE GENOMIC DNA]</scope>
    <source>
        <strain evidence="8 9">cv. Jamaican Lion 4</strain>
        <strain evidence="6">Father</strain>
        <strain evidence="7">Mother</strain>
        <tissue evidence="6">Leaf</tissue>
    </source>
</reference>
<evidence type="ECO:0000256" key="1">
    <source>
        <dbReference type="ARBA" id="ARBA00022723"/>
    </source>
</evidence>
<organism evidence="6 9">
    <name type="scientific">Cannabis sativa</name>
    <name type="common">Hemp</name>
    <name type="synonym">Marijuana</name>
    <dbReference type="NCBI Taxonomy" id="3483"/>
    <lineage>
        <taxon>Eukaryota</taxon>
        <taxon>Viridiplantae</taxon>
        <taxon>Streptophyta</taxon>
        <taxon>Embryophyta</taxon>
        <taxon>Tracheophyta</taxon>
        <taxon>Spermatophyta</taxon>
        <taxon>Magnoliopsida</taxon>
        <taxon>eudicotyledons</taxon>
        <taxon>Gunneridae</taxon>
        <taxon>Pentapetalae</taxon>
        <taxon>rosids</taxon>
        <taxon>fabids</taxon>
        <taxon>Rosales</taxon>
        <taxon>Cannabaceae</taxon>
        <taxon>Cannabis</taxon>
    </lineage>
</organism>
<dbReference type="Proteomes" id="UP000525078">
    <property type="component" value="Unassembled WGS sequence"/>
</dbReference>